<dbReference type="STRING" id="349064.SAMN05660429_02024"/>
<keyword evidence="3" id="KW-1185">Reference proteome</keyword>
<evidence type="ECO:0000313" key="3">
    <source>
        <dbReference type="Proteomes" id="UP000199308"/>
    </source>
</evidence>
<dbReference type="EMBL" id="FOHK01000008">
    <property type="protein sequence ID" value="SET51651.1"/>
    <property type="molecule type" value="Genomic_DNA"/>
</dbReference>
<keyword evidence="1" id="KW-0732">Signal</keyword>
<sequence>MFKRFFLLSVLTISLTSFFAQANNDVTKKSCEKLDQKIEKQNSKLKAGVSNKKSEKIKEKLHKLHKNKFACKQKGFKTK</sequence>
<organism evidence="2 3">
    <name type="scientific">Thalassotalea agarivorans</name>
    <name type="common">Thalassomonas agarivorans</name>
    <dbReference type="NCBI Taxonomy" id="349064"/>
    <lineage>
        <taxon>Bacteria</taxon>
        <taxon>Pseudomonadati</taxon>
        <taxon>Pseudomonadota</taxon>
        <taxon>Gammaproteobacteria</taxon>
        <taxon>Alteromonadales</taxon>
        <taxon>Colwelliaceae</taxon>
        <taxon>Thalassotalea</taxon>
    </lineage>
</organism>
<dbReference type="Proteomes" id="UP000199308">
    <property type="component" value="Unassembled WGS sequence"/>
</dbReference>
<protein>
    <submittedName>
        <fullName evidence="2">Uncharacterized protein</fullName>
    </submittedName>
</protein>
<reference evidence="2 3" key="1">
    <citation type="submission" date="2016-10" db="EMBL/GenBank/DDBJ databases">
        <authorList>
            <person name="de Groot N.N."/>
        </authorList>
    </citation>
    <scope>NUCLEOTIDE SEQUENCE [LARGE SCALE GENOMIC DNA]</scope>
    <source>
        <strain evidence="2 3">DSM 19706</strain>
    </source>
</reference>
<gene>
    <name evidence="2" type="ORF">SAMN05660429_02024</name>
</gene>
<proteinExistence type="predicted"/>
<evidence type="ECO:0000256" key="1">
    <source>
        <dbReference type="SAM" id="SignalP"/>
    </source>
</evidence>
<feature type="chain" id="PRO_5011669445" evidence="1">
    <location>
        <begin position="23"/>
        <end position="79"/>
    </location>
</feature>
<accession>A0A1I0F0Y2</accession>
<name>A0A1I0F0Y2_THASX</name>
<dbReference type="AlphaFoldDB" id="A0A1I0F0Y2"/>
<feature type="signal peptide" evidence="1">
    <location>
        <begin position="1"/>
        <end position="22"/>
    </location>
</feature>
<evidence type="ECO:0000313" key="2">
    <source>
        <dbReference type="EMBL" id="SET51651.1"/>
    </source>
</evidence>